<keyword evidence="3" id="KW-1185">Reference proteome</keyword>
<organism evidence="2 3">
    <name type="scientific">Mycolicibacterium madagascariense</name>
    <dbReference type="NCBI Taxonomy" id="212765"/>
    <lineage>
        <taxon>Bacteria</taxon>
        <taxon>Bacillati</taxon>
        <taxon>Actinomycetota</taxon>
        <taxon>Actinomycetes</taxon>
        <taxon>Mycobacteriales</taxon>
        <taxon>Mycobacteriaceae</taxon>
        <taxon>Mycolicibacterium</taxon>
    </lineage>
</organism>
<dbReference type="AlphaFoldDB" id="A0A7I7XHZ5"/>
<evidence type="ECO:0000313" key="2">
    <source>
        <dbReference type="EMBL" id="BBZ28705.1"/>
    </source>
</evidence>
<dbReference type="EMBL" id="AP022610">
    <property type="protein sequence ID" value="BBZ28705.1"/>
    <property type="molecule type" value="Genomic_DNA"/>
</dbReference>
<gene>
    <name evidence="2" type="ORF">MMAD_30000</name>
</gene>
<accession>A0A7I7XHZ5</accession>
<feature type="compositionally biased region" description="Acidic residues" evidence="1">
    <location>
        <begin position="41"/>
        <end position="56"/>
    </location>
</feature>
<reference evidence="2 3" key="1">
    <citation type="journal article" date="2019" name="Emerg. Microbes Infect.">
        <title>Comprehensive subspecies identification of 175 nontuberculous mycobacteria species based on 7547 genomic profiles.</title>
        <authorList>
            <person name="Matsumoto Y."/>
            <person name="Kinjo T."/>
            <person name="Motooka D."/>
            <person name="Nabeya D."/>
            <person name="Jung N."/>
            <person name="Uechi K."/>
            <person name="Horii T."/>
            <person name="Iida T."/>
            <person name="Fujita J."/>
            <person name="Nakamura S."/>
        </authorList>
    </citation>
    <scope>NUCLEOTIDE SEQUENCE [LARGE SCALE GENOMIC DNA]</scope>
    <source>
        <strain evidence="2 3">JCM 13574</strain>
    </source>
</reference>
<evidence type="ECO:0000313" key="3">
    <source>
        <dbReference type="Proteomes" id="UP000466517"/>
    </source>
</evidence>
<proteinExistence type="predicted"/>
<dbReference type="RefSeq" id="WP_163738548.1">
    <property type="nucleotide sequence ID" value="NZ_AP022610.1"/>
</dbReference>
<feature type="region of interest" description="Disordered" evidence="1">
    <location>
        <begin position="19"/>
        <end position="59"/>
    </location>
</feature>
<name>A0A7I7XHZ5_9MYCO</name>
<dbReference type="Proteomes" id="UP000466517">
    <property type="component" value="Chromosome"/>
</dbReference>
<protein>
    <submittedName>
        <fullName evidence="2">Uncharacterized protein</fullName>
    </submittedName>
</protein>
<evidence type="ECO:0000256" key="1">
    <source>
        <dbReference type="SAM" id="MobiDB-lite"/>
    </source>
</evidence>
<dbReference type="KEGG" id="mmag:MMAD_30000"/>
<sequence length="131" mass="14702">MTTPTPWWENDPELLEIRRRIAEQFGSDPDAHDSGTAGGGDELEEFDDLDFADESAEPVRPDAVRADVWTGRCRRELGDARDALRNARERYDAAVVAARTAGLSWGEIGIVLGVARQQLHRRFSTRQRGRP</sequence>